<sequence>MDFKLVILAVAPAITLVLFIYFFDKHDKEPISLLLKVFLFGALAVVPIVYVEDLLMTFNIFPGLASAFYVSFIVAGFTEEFFKRLVVMKIAFKNQHYSEKLDGIVYSVMASLGFATVENIMYVAISFKDDIYVGITRAFLSVPAHMLFGISMGYYLSRSKYASSTYDANKYYKKSLIVPMILHGTFNFILLSNHPLLIIVFIPYLIYLWSVSIKRLKIYQLESKNESEYENMIDN</sequence>
<dbReference type="Pfam" id="PF13367">
    <property type="entry name" value="PrsW-protease"/>
    <property type="match status" value="1"/>
</dbReference>
<dbReference type="InterPro" id="IPR023596">
    <property type="entry name" value="Peptidase_PrsW_arch/bac"/>
</dbReference>
<keyword evidence="6 10" id="KW-0812">Transmembrane</keyword>
<evidence type="ECO:0000313" key="11">
    <source>
        <dbReference type="EMBL" id="SKB54506.1"/>
    </source>
</evidence>
<evidence type="ECO:0000256" key="2">
    <source>
        <dbReference type="ARBA" id="ARBA00009165"/>
    </source>
</evidence>
<keyword evidence="8 10" id="KW-1133">Transmembrane helix</keyword>
<evidence type="ECO:0000256" key="7">
    <source>
        <dbReference type="ARBA" id="ARBA00022801"/>
    </source>
</evidence>
<evidence type="ECO:0000256" key="10">
    <source>
        <dbReference type="SAM" id="Phobius"/>
    </source>
</evidence>
<dbReference type="GO" id="GO:0006508">
    <property type="term" value="P:proteolysis"/>
    <property type="evidence" value="ECO:0007669"/>
    <property type="project" value="UniProtKB-KW"/>
</dbReference>
<dbReference type="GO" id="GO:0005886">
    <property type="term" value="C:plasma membrane"/>
    <property type="evidence" value="ECO:0007669"/>
    <property type="project" value="UniProtKB-SubCell"/>
</dbReference>
<dbReference type="PANTHER" id="PTHR36844:SF1">
    <property type="entry name" value="PROTEASE PRSW"/>
    <property type="match status" value="1"/>
</dbReference>
<evidence type="ECO:0000256" key="4">
    <source>
        <dbReference type="ARBA" id="ARBA00022475"/>
    </source>
</evidence>
<evidence type="ECO:0000256" key="8">
    <source>
        <dbReference type="ARBA" id="ARBA00022989"/>
    </source>
</evidence>
<name>A0A1T5C559_9FIRM</name>
<feature type="transmembrane region" description="Helical" evidence="10">
    <location>
        <begin position="31"/>
        <end position="51"/>
    </location>
</feature>
<dbReference type="PANTHER" id="PTHR36844">
    <property type="entry name" value="PROTEASE PRSW"/>
    <property type="match status" value="1"/>
</dbReference>
<organism evidence="11 12">
    <name type="scientific">Acetoanaerobium noterae</name>
    <dbReference type="NCBI Taxonomy" id="745369"/>
    <lineage>
        <taxon>Bacteria</taxon>
        <taxon>Bacillati</taxon>
        <taxon>Bacillota</taxon>
        <taxon>Clostridia</taxon>
        <taxon>Peptostreptococcales</taxon>
        <taxon>Filifactoraceae</taxon>
        <taxon>Acetoanaerobium</taxon>
    </lineage>
</organism>
<evidence type="ECO:0000256" key="5">
    <source>
        <dbReference type="ARBA" id="ARBA00022670"/>
    </source>
</evidence>
<evidence type="ECO:0000256" key="1">
    <source>
        <dbReference type="ARBA" id="ARBA00004651"/>
    </source>
</evidence>
<dbReference type="Proteomes" id="UP000243406">
    <property type="component" value="Unassembled WGS sequence"/>
</dbReference>
<dbReference type="InterPro" id="IPR026898">
    <property type="entry name" value="PrsW"/>
</dbReference>
<dbReference type="GO" id="GO:0008233">
    <property type="term" value="F:peptidase activity"/>
    <property type="evidence" value="ECO:0007669"/>
    <property type="project" value="UniProtKB-KW"/>
</dbReference>
<feature type="transmembrane region" description="Helical" evidence="10">
    <location>
        <begin position="63"/>
        <end position="82"/>
    </location>
</feature>
<feature type="transmembrane region" description="Helical" evidence="10">
    <location>
        <begin position="131"/>
        <end position="150"/>
    </location>
</feature>
<keyword evidence="9 10" id="KW-0472">Membrane</keyword>
<dbReference type="EMBL" id="FUYN01000004">
    <property type="protein sequence ID" value="SKB54506.1"/>
    <property type="molecule type" value="Genomic_DNA"/>
</dbReference>
<feature type="transmembrane region" description="Helical" evidence="10">
    <location>
        <begin position="103"/>
        <end position="125"/>
    </location>
</feature>
<dbReference type="PIRSF" id="PIRSF016933">
    <property type="entry name" value="PrsW"/>
    <property type="match status" value="1"/>
</dbReference>
<evidence type="ECO:0000313" key="12">
    <source>
        <dbReference type="Proteomes" id="UP000243406"/>
    </source>
</evidence>
<accession>A0A1T5C559</accession>
<comment type="similarity">
    <text evidence="2">Belongs to the protease PrsW family.</text>
</comment>
<keyword evidence="7" id="KW-0378">Hydrolase</keyword>
<dbReference type="RefSeq" id="WP_013361301.1">
    <property type="nucleotide sequence ID" value="NZ_FUYN01000004.1"/>
</dbReference>
<comment type="subcellular location">
    <subcellularLocation>
        <location evidence="1">Cell membrane</location>
        <topology evidence="1">Multi-pass membrane protein</topology>
    </subcellularLocation>
</comment>
<proteinExistence type="inferred from homology"/>
<feature type="transmembrane region" description="Helical" evidence="10">
    <location>
        <begin position="6"/>
        <end position="24"/>
    </location>
</feature>
<keyword evidence="4" id="KW-1003">Cell membrane</keyword>
<keyword evidence="5" id="KW-0645">Protease</keyword>
<protein>
    <recommendedName>
        <fullName evidence="3">Protease PrsW</fullName>
    </recommendedName>
</protein>
<evidence type="ECO:0000256" key="3">
    <source>
        <dbReference type="ARBA" id="ARBA00018997"/>
    </source>
</evidence>
<reference evidence="12" key="1">
    <citation type="submission" date="2017-02" db="EMBL/GenBank/DDBJ databases">
        <authorList>
            <person name="Varghese N."/>
            <person name="Submissions S."/>
        </authorList>
    </citation>
    <scope>NUCLEOTIDE SEQUENCE [LARGE SCALE GENOMIC DNA]</scope>
    <source>
        <strain evidence="12">ATCC 35199</strain>
    </source>
</reference>
<gene>
    <name evidence="11" type="ORF">SAMN02745120_2013</name>
</gene>
<dbReference type="AlphaFoldDB" id="A0A1T5C559"/>
<evidence type="ECO:0000256" key="9">
    <source>
        <dbReference type="ARBA" id="ARBA00023136"/>
    </source>
</evidence>
<evidence type="ECO:0000256" key="6">
    <source>
        <dbReference type="ARBA" id="ARBA00022692"/>
    </source>
</evidence>
<keyword evidence="12" id="KW-1185">Reference proteome</keyword>
<feature type="transmembrane region" description="Helical" evidence="10">
    <location>
        <begin position="196"/>
        <end position="213"/>
    </location>
</feature>
<dbReference type="OrthoDB" id="5504276at2"/>